<evidence type="ECO:0000256" key="1">
    <source>
        <dbReference type="SAM" id="Phobius"/>
    </source>
</evidence>
<proteinExistence type="predicted"/>
<accession>A0A2G5CJA5</accession>
<dbReference type="InParanoid" id="A0A2G5CJA5"/>
<feature type="transmembrane region" description="Helical" evidence="1">
    <location>
        <begin position="12"/>
        <end position="33"/>
    </location>
</feature>
<name>A0A2G5CJA5_AQUCA</name>
<dbReference type="EMBL" id="KZ305067">
    <property type="protein sequence ID" value="PIA31338.1"/>
    <property type="molecule type" value="Genomic_DNA"/>
</dbReference>
<dbReference type="AlphaFoldDB" id="A0A2G5CJA5"/>
<dbReference type="Proteomes" id="UP000230069">
    <property type="component" value="Unassembled WGS sequence"/>
</dbReference>
<evidence type="ECO:0000313" key="3">
    <source>
        <dbReference type="Proteomes" id="UP000230069"/>
    </source>
</evidence>
<keyword evidence="1" id="KW-1133">Transmembrane helix</keyword>
<keyword evidence="1" id="KW-0472">Membrane</keyword>
<gene>
    <name evidence="2" type="ORF">AQUCO_05000010v1</name>
</gene>
<keyword evidence="1" id="KW-0812">Transmembrane</keyword>
<feature type="transmembrane region" description="Helical" evidence="1">
    <location>
        <begin position="40"/>
        <end position="63"/>
    </location>
</feature>
<keyword evidence="3" id="KW-1185">Reference proteome</keyword>
<organism evidence="2 3">
    <name type="scientific">Aquilegia coerulea</name>
    <name type="common">Rocky mountain columbine</name>
    <dbReference type="NCBI Taxonomy" id="218851"/>
    <lineage>
        <taxon>Eukaryota</taxon>
        <taxon>Viridiplantae</taxon>
        <taxon>Streptophyta</taxon>
        <taxon>Embryophyta</taxon>
        <taxon>Tracheophyta</taxon>
        <taxon>Spermatophyta</taxon>
        <taxon>Magnoliopsida</taxon>
        <taxon>Ranunculales</taxon>
        <taxon>Ranunculaceae</taxon>
        <taxon>Thalictroideae</taxon>
        <taxon>Aquilegia</taxon>
    </lineage>
</organism>
<reference evidence="2 3" key="1">
    <citation type="submission" date="2017-09" db="EMBL/GenBank/DDBJ databases">
        <title>WGS assembly of Aquilegia coerulea Goldsmith.</title>
        <authorList>
            <person name="Hodges S."/>
            <person name="Kramer E."/>
            <person name="Nordborg M."/>
            <person name="Tomkins J."/>
            <person name="Borevitz J."/>
            <person name="Derieg N."/>
            <person name="Yan J."/>
            <person name="Mihaltcheva S."/>
            <person name="Hayes R.D."/>
            <person name="Rokhsar D."/>
        </authorList>
    </citation>
    <scope>NUCLEOTIDE SEQUENCE [LARGE SCALE GENOMIC DNA]</scope>
    <source>
        <strain evidence="3">cv. Goldsmith</strain>
    </source>
</reference>
<evidence type="ECO:0000313" key="2">
    <source>
        <dbReference type="EMBL" id="PIA31338.1"/>
    </source>
</evidence>
<sequence>MRTTLNTISSTYTTGLLAWISIVPIVILSILCTNSRSYRLYSIIIMLLYMIVSLETVFSYMIVSLETVFSK</sequence>
<protein>
    <submittedName>
        <fullName evidence="2">Uncharacterized protein</fullName>
    </submittedName>
</protein>